<reference evidence="1 2" key="1">
    <citation type="submission" date="2021-07" db="EMBL/GenBank/DDBJ databases">
        <authorList>
            <person name="So Y."/>
        </authorList>
    </citation>
    <scope>NUCLEOTIDE SEQUENCE [LARGE SCALE GENOMIC DNA]</scope>
    <source>
        <strain evidence="1 2">HJA6</strain>
    </source>
</reference>
<evidence type="ECO:0000313" key="2">
    <source>
        <dbReference type="Proteomes" id="UP001196565"/>
    </source>
</evidence>
<dbReference type="PANTHER" id="PTHR32309">
    <property type="entry name" value="TYROSINE-PROTEIN KINASE"/>
    <property type="match status" value="1"/>
</dbReference>
<gene>
    <name evidence="1" type="ORF">KPL78_02940</name>
</gene>
<dbReference type="RefSeq" id="WP_219761307.1">
    <property type="nucleotide sequence ID" value="NZ_JAHYBZ010000001.1"/>
</dbReference>
<accession>A0ABS7A3D0</accession>
<proteinExistence type="predicted"/>
<keyword evidence="2" id="KW-1185">Reference proteome</keyword>
<dbReference type="InterPro" id="IPR027417">
    <property type="entry name" value="P-loop_NTPase"/>
</dbReference>
<sequence length="202" mass="21506">MKPPSLRPELARAAATLARVAEEGGLRALTLVGAVRGEGVTTITAHLARELVDHLGLRVLLVDLAPGKRRLAQTLGRLSTAPATIREDAVAGAASPWALVDLAQAAEPLRDLRQRLSALLGAAAGRFDIVLVDAPPLADGLEALAAARVCGQALLVIRAGNLPYEVLERMRDDLVEAKVDILGVILNQRREVVPAWIDRLLR</sequence>
<protein>
    <recommendedName>
        <fullName evidence="3">AAA domain-containing protein</fullName>
    </recommendedName>
</protein>
<dbReference type="PANTHER" id="PTHR32309:SF13">
    <property type="entry name" value="FERRIC ENTEROBACTIN TRANSPORT PROTEIN FEPE"/>
    <property type="match status" value="1"/>
</dbReference>
<dbReference type="InterPro" id="IPR050445">
    <property type="entry name" value="Bact_polysacc_biosynth/exp"/>
</dbReference>
<evidence type="ECO:0000313" key="1">
    <source>
        <dbReference type="EMBL" id="MBW6396783.1"/>
    </source>
</evidence>
<name>A0ABS7A3D0_9PROT</name>
<evidence type="ECO:0008006" key="3">
    <source>
        <dbReference type="Google" id="ProtNLM"/>
    </source>
</evidence>
<dbReference type="Gene3D" id="3.40.50.300">
    <property type="entry name" value="P-loop containing nucleotide triphosphate hydrolases"/>
    <property type="match status" value="1"/>
</dbReference>
<dbReference type="EMBL" id="JAHYBZ010000001">
    <property type="protein sequence ID" value="MBW6396783.1"/>
    <property type="molecule type" value="Genomic_DNA"/>
</dbReference>
<organism evidence="1 2">
    <name type="scientific">Roseomonas alba</name>
    <dbReference type="NCBI Taxonomy" id="2846776"/>
    <lineage>
        <taxon>Bacteria</taxon>
        <taxon>Pseudomonadati</taxon>
        <taxon>Pseudomonadota</taxon>
        <taxon>Alphaproteobacteria</taxon>
        <taxon>Acetobacterales</taxon>
        <taxon>Roseomonadaceae</taxon>
        <taxon>Roseomonas</taxon>
    </lineage>
</organism>
<dbReference type="SUPFAM" id="SSF52540">
    <property type="entry name" value="P-loop containing nucleoside triphosphate hydrolases"/>
    <property type="match status" value="1"/>
</dbReference>
<dbReference type="Proteomes" id="UP001196565">
    <property type="component" value="Unassembled WGS sequence"/>
</dbReference>
<comment type="caution">
    <text evidence="1">The sequence shown here is derived from an EMBL/GenBank/DDBJ whole genome shotgun (WGS) entry which is preliminary data.</text>
</comment>